<protein>
    <recommendedName>
        <fullName evidence="12">Ionotropic glutamate receptor C-terminal domain-containing protein</fullName>
    </recommendedName>
</protein>
<dbReference type="AlphaFoldDB" id="A0A699Z4S2"/>
<keyword evidence="8" id="KW-0325">Glycoprotein</keyword>
<dbReference type="PANTHER" id="PTHR18966">
    <property type="entry name" value="IONOTROPIC GLUTAMATE RECEPTOR"/>
    <property type="match status" value="1"/>
</dbReference>
<evidence type="ECO:0000256" key="6">
    <source>
        <dbReference type="ARBA" id="ARBA00023136"/>
    </source>
</evidence>
<evidence type="ECO:0000256" key="8">
    <source>
        <dbReference type="ARBA" id="ARBA00023180"/>
    </source>
</evidence>
<keyword evidence="6 11" id="KW-0472">Membrane</keyword>
<evidence type="ECO:0000256" key="11">
    <source>
        <dbReference type="SAM" id="Phobius"/>
    </source>
</evidence>
<keyword evidence="10" id="KW-0407">Ion channel</keyword>
<gene>
    <name evidence="13" type="ORF">HaLaN_13005</name>
</gene>
<reference evidence="13 14" key="1">
    <citation type="submission" date="2020-02" db="EMBL/GenBank/DDBJ databases">
        <title>Draft genome sequence of Haematococcus lacustris strain NIES-144.</title>
        <authorList>
            <person name="Morimoto D."/>
            <person name="Nakagawa S."/>
            <person name="Yoshida T."/>
            <person name="Sawayama S."/>
        </authorList>
    </citation>
    <scope>NUCLEOTIDE SEQUENCE [LARGE SCALE GENOMIC DNA]</scope>
    <source>
        <strain evidence="13 14">NIES-144</strain>
    </source>
</reference>
<dbReference type="EMBL" id="BLLF01001015">
    <property type="protein sequence ID" value="GFH16565.1"/>
    <property type="molecule type" value="Genomic_DNA"/>
</dbReference>
<dbReference type="Proteomes" id="UP000485058">
    <property type="component" value="Unassembled WGS sequence"/>
</dbReference>
<comment type="subcellular location">
    <subcellularLocation>
        <location evidence="1">Membrane</location>
        <topology evidence="1">Multi-pass membrane protein</topology>
    </subcellularLocation>
</comment>
<keyword evidence="5" id="KW-0406">Ion transport</keyword>
<accession>A0A699Z4S2</accession>
<keyword evidence="3 11" id="KW-0812">Transmembrane</keyword>
<name>A0A699Z4S2_HAELA</name>
<sequence length="252" mass="28269">MRGGFGLLTRVKSNKTDPWSFTRVFSNELWAVIVCSATFLALLLPHWLVSCLLLRLLPLPLLHPLAPAFYRVFGKLWNVVSDLNVVSIISKIISLAWGVATIVLIANYTAALSGYLTAVKLDISITDVEQLKTGTWVHMMIQLSTRLDGLDAMNKVRTGEWDAMLMDKPWLRYYTAQMCDVLVLDVVLTPLFMGWGLNANLPPQVLDAMNHELLEMQVEGVQEMLEAAWLSDATCDYRRTGPIPFADMAGLW</sequence>
<dbReference type="InterPro" id="IPR001320">
    <property type="entry name" value="Iontro_rcpt_C"/>
</dbReference>
<keyword evidence="14" id="KW-1185">Reference proteome</keyword>
<feature type="transmembrane region" description="Helical" evidence="11">
    <location>
        <begin position="29"/>
        <end position="49"/>
    </location>
</feature>
<keyword evidence="7" id="KW-0675">Receptor</keyword>
<keyword evidence="4 11" id="KW-1133">Transmembrane helix</keyword>
<dbReference type="Pfam" id="PF00060">
    <property type="entry name" value="Lig_chan"/>
    <property type="match status" value="1"/>
</dbReference>
<evidence type="ECO:0000259" key="12">
    <source>
        <dbReference type="Pfam" id="PF00060"/>
    </source>
</evidence>
<dbReference type="GO" id="GO:0016020">
    <property type="term" value="C:membrane"/>
    <property type="evidence" value="ECO:0007669"/>
    <property type="project" value="UniProtKB-SubCell"/>
</dbReference>
<evidence type="ECO:0000256" key="1">
    <source>
        <dbReference type="ARBA" id="ARBA00004141"/>
    </source>
</evidence>
<evidence type="ECO:0000313" key="13">
    <source>
        <dbReference type="EMBL" id="GFH16565.1"/>
    </source>
</evidence>
<evidence type="ECO:0000256" key="4">
    <source>
        <dbReference type="ARBA" id="ARBA00022989"/>
    </source>
</evidence>
<keyword evidence="2" id="KW-0813">Transport</keyword>
<organism evidence="13 14">
    <name type="scientific">Haematococcus lacustris</name>
    <name type="common">Green alga</name>
    <name type="synonym">Haematococcus pluvialis</name>
    <dbReference type="NCBI Taxonomy" id="44745"/>
    <lineage>
        <taxon>Eukaryota</taxon>
        <taxon>Viridiplantae</taxon>
        <taxon>Chlorophyta</taxon>
        <taxon>core chlorophytes</taxon>
        <taxon>Chlorophyceae</taxon>
        <taxon>CS clade</taxon>
        <taxon>Chlamydomonadales</taxon>
        <taxon>Haematococcaceae</taxon>
        <taxon>Haematococcus</taxon>
    </lineage>
</organism>
<feature type="domain" description="Ionotropic glutamate receptor C-terminal" evidence="12">
    <location>
        <begin position="27"/>
        <end position="176"/>
    </location>
</feature>
<proteinExistence type="predicted"/>
<dbReference type="SUPFAM" id="SSF53850">
    <property type="entry name" value="Periplasmic binding protein-like II"/>
    <property type="match status" value="1"/>
</dbReference>
<dbReference type="Gene3D" id="1.10.287.70">
    <property type="match status" value="1"/>
</dbReference>
<evidence type="ECO:0000256" key="2">
    <source>
        <dbReference type="ARBA" id="ARBA00022448"/>
    </source>
</evidence>
<feature type="transmembrane region" description="Helical" evidence="11">
    <location>
        <begin position="85"/>
        <end position="106"/>
    </location>
</feature>
<comment type="caution">
    <text evidence="13">The sequence shown here is derived from an EMBL/GenBank/DDBJ whole genome shotgun (WGS) entry which is preliminary data.</text>
</comment>
<feature type="non-terminal residue" evidence="13">
    <location>
        <position position="1"/>
    </location>
</feature>
<evidence type="ECO:0000256" key="3">
    <source>
        <dbReference type="ARBA" id="ARBA00022692"/>
    </source>
</evidence>
<dbReference type="GO" id="GO:0015276">
    <property type="term" value="F:ligand-gated monoatomic ion channel activity"/>
    <property type="evidence" value="ECO:0007669"/>
    <property type="project" value="InterPro"/>
</dbReference>
<evidence type="ECO:0000256" key="9">
    <source>
        <dbReference type="ARBA" id="ARBA00023286"/>
    </source>
</evidence>
<keyword evidence="9" id="KW-1071">Ligand-gated ion channel</keyword>
<evidence type="ECO:0000256" key="10">
    <source>
        <dbReference type="ARBA" id="ARBA00023303"/>
    </source>
</evidence>
<evidence type="ECO:0000313" key="14">
    <source>
        <dbReference type="Proteomes" id="UP000485058"/>
    </source>
</evidence>
<feature type="transmembrane region" description="Helical" evidence="11">
    <location>
        <begin position="56"/>
        <end position="73"/>
    </location>
</feature>
<evidence type="ECO:0000256" key="5">
    <source>
        <dbReference type="ARBA" id="ARBA00023065"/>
    </source>
</evidence>
<evidence type="ECO:0000256" key="7">
    <source>
        <dbReference type="ARBA" id="ARBA00023170"/>
    </source>
</evidence>
<dbReference type="InterPro" id="IPR015683">
    <property type="entry name" value="Ionotropic_Glu_rcpt"/>
</dbReference>